<keyword evidence="3" id="KW-1185">Reference proteome</keyword>
<evidence type="ECO:0000313" key="2">
    <source>
        <dbReference type="EMBL" id="RQN08194.1"/>
    </source>
</evidence>
<accession>A0A3N6YEF9</accession>
<comment type="caution">
    <text evidence="2">The sequence shown here is derived from an EMBL/GenBank/DDBJ whole genome shotgun (WGS) entry which is preliminary data.</text>
</comment>
<sequence length="162" mass="17852">MWRHLLSRTRGHARLERSCAVGGENRANRDRLARADLHDTGLNVREAEGRSVTVEVIRARREGVRERVAYDEHVRVPALSVGTYTIPAGAHDPQGVHSEDEVYVVLCGRARLRTPEAITEVAAGSVVFVPAGEDHRFVDVEEDLEVLVVFGPAEHTAVEVSS</sequence>
<dbReference type="AlphaFoldDB" id="A0A3N6YEF9"/>
<dbReference type="EMBL" id="RQJX01000008">
    <property type="protein sequence ID" value="RQN08194.1"/>
    <property type="molecule type" value="Genomic_DNA"/>
</dbReference>
<evidence type="ECO:0000313" key="3">
    <source>
        <dbReference type="Proteomes" id="UP000275225"/>
    </source>
</evidence>
<name>A0A3N6YEF9_9ACTN</name>
<dbReference type="InterPro" id="IPR014710">
    <property type="entry name" value="RmlC-like_jellyroll"/>
</dbReference>
<protein>
    <submittedName>
        <fullName evidence="2">Cupin domain-containing protein</fullName>
    </submittedName>
</protein>
<proteinExistence type="predicted"/>
<dbReference type="InterPro" id="IPR013096">
    <property type="entry name" value="Cupin_2"/>
</dbReference>
<dbReference type="OrthoDB" id="5072724at2"/>
<dbReference type="SUPFAM" id="SSF51182">
    <property type="entry name" value="RmlC-like cupins"/>
    <property type="match status" value="1"/>
</dbReference>
<dbReference type="Proteomes" id="UP000275225">
    <property type="component" value="Unassembled WGS sequence"/>
</dbReference>
<reference evidence="2 3" key="1">
    <citation type="submission" date="2018-11" db="EMBL/GenBank/DDBJ databases">
        <authorList>
            <person name="Li F."/>
        </authorList>
    </citation>
    <scope>NUCLEOTIDE SEQUENCE [LARGE SCALE GENOMIC DNA]</scope>
    <source>
        <strain evidence="2 3">YS17T</strain>
    </source>
</reference>
<gene>
    <name evidence="2" type="ORF">EHW97_07735</name>
</gene>
<evidence type="ECO:0000259" key="1">
    <source>
        <dbReference type="Pfam" id="PF07883"/>
    </source>
</evidence>
<dbReference type="InterPro" id="IPR011051">
    <property type="entry name" value="RmlC_Cupin_sf"/>
</dbReference>
<dbReference type="Gene3D" id="2.60.120.10">
    <property type="entry name" value="Jelly Rolls"/>
    <property type="match status" value="1"/>
</dbReference>
<feature type="domain" description="Cupin type-2" evidence="1">
    <location>
        <begin position="84"/>
        <end position="150"/>
    </location>
</feature>
<organism evidence="2 3">
    <name type="scientific">Aeromicrobium camelliae</name>
    <dbReference type="NCBI Taxonomy" id="1538144"/>
    <lineage>
        <taxon>Bacteria</taxon>
        <taxon>Bacillati</taxon>
        <taxon>Actinomycetota</taxon>
        <taxon>Actinomycetes</taxon>
        <taxon>Propionibacteriales</taxon>
        <taxon>Nocardioidaceae</taxon>
        <taxon>Aeromicrobium</taxon>
    </lineage>
</organism>
<dbReference type="Pfam" id="PF07883">
    <property type="entry name" value="Cupin_2"/>
    <property type="match status" value="1"/>
</dbReference>